<dbReference type="RefSeq" id="WP_005301290.1">
    <property type="nucleotide sequence ID" value="NZ_PYOG01000020.1"/>
</dbReference>
<sequence length="201" mass="22338">MSIEHIITELTPLLQQYGYFVLALAVAIEGMGIPAPGQSLLIVASLLAASGKMSLPVVLLVGWMSSFIGNTLGYVIGRQFGHILVHKQWIKPNTLEKLHQFIDKYGVLGLLISRFVEGIKQFMCLGCGIAQMPARLFFLGNFIAVTVWVLVFGVAPAYLRDEMGSILAFYHKYQTQCWVAVAAILVSIFTLIVLYRRRSMK</sequence>
<accession>A0A2T3QH82</accession>
<dbReference type="InterPro" id="IPR051311">
    <property type="entry name" value="DedA_domain"/>
</dbReference>
<feature type="domain" description="VTT" evidence="1">
    <location>
        <begin position="36"/>
        <end position="153"/>
    </location>
</feature>
<dbReference type="OrthoDB" id="948134at2"/>
<evidence type="ECO:0000313" key="2">
    <source>
        <dbReference type="EMBL" id="SPY27252.1"/>
    </source>
</evidence>
<evidence type="ECO:0000313" key="3">
    <source>
        <dbReference type="Proteomes" id="UP000251647"/>
    </source>
</evidence>
<dbReference type="InterPro" id="IPR032816">
    <property type="entry name" value="VTT_dom"/>
</dbReference>
<dbReference type="EMBL" id="UATL01000001">
    <property type="protein sequence ID" value="SPY27252.1"/>
    <property type="molecule type" value="Genomic_DNA"/>
</dbReference>
<dbReference type="PANTHER" id="PTHR42709">
    <property type="entry name" value="ALKALINE PHOSPHATASE LIKE PROTEIN"/>
    <property type="match status" value="1"/>
</dbReference>
<name>A0A2T3QH82_PHODM</name>
<proteinExistence type="predicted"/>
<dbReference type="PANTHER" id="PTHR42709:SF2">
    <property type="entry name" value="INNER MEMBRANE PROTEIN YOHD"/>
    <property type="match status" value="1"/>
</dbReference>
<dbReference type="Proteomes" id="UP000251647">
    <property type="component" value="Unassembled WGS sequence"/>
</dbReference>
<dbReference type="Pfam" id="PF09335">
    <property type="entry name" value="VTT_dom"/>
    <property type="match status" value="1"/>
</dbReference>
<dbReference type="AlphaFoldDB" id="A0A2T3QH82"/>
<dbReference type="GO" id="GO:0005886">
    <property type="term" value="C:plasma membrane"/>
    <property type="evidence" value="ECO:0007669"/>
    <property type="project" value="UniProtKB-ARBA"/>
</dbReference>
<organism evidence="2 3">
    <name type="scientific">Photobacterium damselae</name>
    <dbReference type="NCBI Taxonomy" id="38293"/>
    <lineage>
        <taxon>Bacteria</taxon>
        <taxon>Pseudomonadati</taxon>
        <taxon>Pseudomonadota</taxon>
        <taxon>Gammaproteobacteria</taxon>
        <taxon>Vibrionales</taxon>
        <taxon>Vibrionaceae</taxon>
        <taxon>Photobacterium</taxon>
    </lineage>
</organism>
<evidence type="ECO:0000259" key="1">
    <source>
        <dbReference type="Pfam" id="PF09335"/>
    </source>
</evidence>
<gene>
    <name evidence="2" type="primary">dedA</name>
    <name evidence="2" type="ORF">NCTC11647_00291</name>
</gene>
<protein>
    <submittedName>
        <fullName evidence="2">SNARE associated Golgi protein</fullName>
    </submittedName>
</protein>
<reference evidence="2 3" key="1">
    <citation type="submission" date="2018-06" db="EMBL/GenBank/DDBJ databases">
        <authorList>
            <consortium name="Pathogen Informatics"/>
            <person name="Doyle S."/>
        </authorList>
    </citation>
    <scope>NUCLEOTIDE SEQUENCE [LARGE SCALE GENOMIC DNA]</scope>
    <source>
        <strain evidence="2 3">NCTC11647</strain>
    </source>
</reference>